<evidence type="ECO:0000256" key="1">
    <source>
        <dbReference type="SAM" id="SignalP"/>
    </source>
</evidence>
<proteinExistence type="predicted"/>
<gene>
    <name evidence="2" type="ORF">ESP51_13570</name>
</gene>
<dbReference type="OrthoDB" id="3495297at2"/>
<name>A0A4Q2KYF1_9MICO</name>
<dbReference type="InterPro" id="IPR006311">
    <property type="entry name" value="TAT_signal"/>
</dbReference>
<dbReference type="RefSeq" id="WP_129521431.1">
    <property type="nucleotide sequence ID" value="NZ_SDPN01000026.1"/>
</dbReference>
<comment type="caution">
    <text evidence="2">The sequence shown here is derived from an EMBL/GenBank/DDBJ whole genome shotgun (WGS) entry which is preliminary data.</text>
</comment>
<organism evidence="2 3">
    <name type="scientific">Agromyces albus</name>
    <dbReference type="NCBI Taxonomy" id="205332"/>
    <lineage>
        <taxon>Bacteria</taxon>
        <taxon>Bacillati</taxon>
        <taxon>Actinomycetota</taxon>
        <taxon>Actinomycetes</taxon>
        <taxon>Micrococcales</taxon>
        <taxon>Microbacteriaceae</taxon>
        <taxon>Agromyces</taxon>
    </lineage>
</organism>
<keyword evidence="3" id="KW-1185">Reference proteome</keyword>
<keyword evidence="1" id="KW-0732">Signal</keyword>
<evidence type="ECO:0000313" key="2">
    <source>
        <dbReference type="EMBL" id="RXZ68641.1"/>
    </source>
</evidence>
<sequence>MHAHDKAVDPTRVPLSRRTLLRLSAAGLAGLALSTSARAAEASAAEAGFSYDFTLPIPDMDLFDIASLDRSLFTTHEQGIVQYFVSLADIANNMEDADPETLGWFHRGYQVYPPEPWDARNQESVYTLAWFYTYAASWNPYYLDPVLREHVYAAMRYYLEVQGAEGWWPSDSWTDRNRAATGFALVYLGEAAVMMEGVGWDAGVRAEVLASLQRGAEYMLDASVSDVWDVGMRFSNQIIGGMTGIASFKQLMPPHIESAYHERLDFLVANSQSQGAGYLYEDGAFDAHYSLYTSLRDLAIAYERTGDDRYRQMALTHLDWCQYNFLWEPDGAGWTVNGISTRQSLRALAALRTTDGSNYPDHLNIFKESHVVRALNWHAEHVAALQAAWAAGEVEITRLTPAGTAPQNLRLTVEEPVFPTLAEREAAIAAFPYMGSGSFVEARSDEKFNAHYVFVKRSGYYFGTHHGTARATRVRRGPSFFYRPETGAFIATQMGTDSAWATIVPGNLMDAKATMQQTGGTFHETETFEYTYTGASGRVVKTFQCGPQNVQIAVTTPRDGAFIERVPLVIAPGDEVNFLVGDDEVAVDGAGQARAHGVRIRRAGGTFDLTTVDDVEIDLRLTPTTVVLFNGAEQRRITNLDMSVVASALSYKVHIHA</sequence>
<reference evidence="2 3" key="1">
    <citation type="submission" date="2019-01" db="EMBL/GenBank/DDBJ databases">
        <title>Agromyces.</title>
        <authorList>
            <person name="Li J."/>
        </authorList>
    </citation>
    <scope>NUCLEOTIDE SEQUENCE [LARGE SCALE GENOMIC DNA]</scope>
    <source>
        <strain evidence="2 3">DSM 15934</strain>
    </source>
</reference>
<feature type="chain" id="PRO_5020416290" evidence="1">
    <location>
        <begin position="40"/>
        <end position="657"/>
    </location>
</feature>
<feature type="signal peptide" evidence="1">
    <location>
        <begin position="1"/>
        <end position="39"/>
    </location>
</feature>
<dbReference type="PROSITE" id="PS51318">
    <property type="entry name" value="TAT"/>
    <property type="match status" value="1"/>
</dbReference>
<dbReference type="EMBL" id="SDPN01000026">
    <property type="protein sequence ID" value="RXZ68641.1"/>
    <property type="molecule type" value="Genomic_DNA"/>
</dbReference>
<accession>A0A4Q2KYF1</accession>
<dbReference type="AlphaFoldDB" id="A0A4Q2KYF1"/>
<evidence type="ECO:0000313" key="3">
    <source>
        <dbReference type="Proteomes" id="UP000293865"/>
    </source>
</evidence>
<dbReference type="Proteomes" id="UP000293865">
    <property type="component" value="Unassembled WGS sequence"/>
</dbReference>
<dbReference type="SUPFAM" id="SSF81853">
    <property type="entry name" value="Family 10 polysaccharide lyase"/>
    <property type="match status" value="1"/>
</dbReference>
<protein>
    <submittedName>
        <fullName evidence="2">Uncharacterized protein</fullName>
    </submittedName>
</protein>